<accession>A0A4S2GXC8</accession>
<feature type="domain" description="Peptidase S9 prolyl oligopeptidase catalytic" evidence="2">
    <location>
        <begin position="130"/>
        <end position="316"/>
    </location>
</feature>
<evidence type="ECO:0000256" key="1">
    <source>
        <dbReference type="ARBA" id="ARBA00022801"/>
    </source>
</evidence>
<reference evidence="3 4" key="1">
    <citation type="journal article" date="2017" name="Int. J. Syst. Evol. Microbiol.">
        <title>Marinicauda algicola sp. nov., isolated from a marine red alga Rhodosorus marinus.</title>
        <authorList>
            <person name="Jeong S.E."/>
            <person name="Jeon S.H."/>
            <person name="Chun B.H."/>
            <person name="Kim D.W."/>
            <person name="Jeon C.O."/>
        </authorList>
    </citation>
    <scope>NUCLEOTIDE SEQUENCE [LARGE SCALE GENOMIC DNA]</scope>
    <source>
        <strain evidence="3 4">JCM 31718</strain>
    </source>
</reference>
<dbReference type="PANTHER" id="PTHR42776:SF27">
    <property type="entry name" value="DIPEPTIDYL PEPTIDASE FAMILY MEMBER 6"/>
    <property type="match status" value="1"/>
</dbReference>
<dbReference type="InterPro" id="IPR001375">
    <property type="entry name" value="Peptidase_S9_cat"/>
</dbReference>
<dbReference type="InterPro" id="IPR029058">
    <property type="entry name" value="AB_hydrolase_fold"/>
</dbReference>
<evidence type="ECO:0000313" key="3">
    <source>
        <dbReference type="EMBL" id="TGY87830.1"/>
    </source>
</evidence>
<dbReference type="GO" id="GO:0004252">
    <property type="term" value="F:serine-type endopeptidase activity"/>
    <property type="evidence" value="ECO:0007669"/>
    <property type="project" value="TreeGrafter"/>
</dbReference>
<dbReference type="Pfam" id="PF00326">
    <property type="entry name" value="Peptidase_S9"/>
    <property type="match status" value="1"/>
</dbReference>
<dbReference type="EMBL" id="SRXW01000004">
    <property type="protein sequence ID" value="TGY87830.1"/>
    <property type="molecule type" value="Genomic_DNA"/>
</dbReference>
<name>A0A4S2GXC8_9PROT</name>
<comment type="caution">
    <text evidence="3">The sequence shown here is derived from an EMBL/GenBank/DDBJ whole genome shotgun (WGS) entry which is preliminary data.</text>
</comment>
<dbReference type="PANTHER" id="PTHR42776">
    <property type="entry name" value="SERINE PEPTIDASE S9 FAMILY MEMBER"/>
    <property type="match status" value="1"/>
</dbReference>
<keyword evidence="4" id="KW-1185">Reference proteome</keyword>
<dbReference type="GO" id="GO:0006508">
    <property type="term" value="P:proteolysis"/>
    <property type="evidence" value="ECO:0007669"/>
    <property type="project" value="InterPro"/>
</dbReference>
<evidence type="ECO:0000259" key="2">
    <source>
        <dbReference type="Pfam" id="PF00326"/>
    </source>
</evidence>
<proteinExistence type="predicted"/>
<protein>
    <recommendedName>
        <fullName evidence="2">Peptidase S9 prolyl oligopeptidase catalytic domain-containing protein</fullName>
    </recommendedName>
</protein>
<dbReference type="Proteomes" id="UP000308054">
    <property type="component" value="Unassembled WGS sequence"/>
</dbReference>
<keyword evidence="1" id="KW-0378">Hydrolase</keyword>
<dbReference type="AlphaFoldDB" id="A0A4S2GXC8"/>
<evidence type="ECO:0000313" key="4">
    <source>
        <dbReference type="Proteomes" id="UP000308054"/>
    </source>
</evidence>
<dbReference type="SUPFAM" id="SSF53474">
    <property type="entry name" value="alpha/beta-Hydrolases"/>
    <property type="match status" value="1"/>
</dbReference>
<sequence length="321" mass="34828">MHPFAMRAASFQSTPGNGMLEMISFLAPINAACAGLLALLQSSAQPVALPPFEQIENLHLYAGRAAYEAARADSRYRMEKIAYDSDGLEVFAYVYGPSAPAHEARPVVVFNRGSWVRESFAGELLVQAHRLAEQGFLVVAPMYRGSGGAPGSDEMGGSDLADLFNLLPVIAELRAADSSRIYLYGESRGAMMVYQAIRDDFPALAAAVYGGFTDLDALAGDPQWAPVMPVIWPDFEENRAAITYRRSAVAWPEEIDIPILIMHGGQDEAVPAAHAVRLAAALERHGRPHELIIMPQEGHVLTGRAEERDALAAAWFTAHQP</sequence>
<organism evidence="3 4">
    <name type="scientific">Marinicauda algicola</name>
    <dbReference type="NCBI Taxonomy" id="2029849"/>
    <lineage>
        <taxon>Bacteria</taxon>
        <taxon>Pseudomonadati</taxon>
        <taxon>Pseudomonadota</taxon>
        <taxon>Alphaproteobacteria</taxon>
        <taxon>Maricaulales</taxon>
        <taxon>Maricaulaceae</taxon>
        <taxon>Marinicauda</taxon>
    </lineage>
</organism>
<gene>
    <name evidence="3" type="ORF">E5163_12995</name>
</gene>
<dbReference type="Gene3D" id="3.40.50.1820">
    <property type="entry name" value="alpha/beta hydrolase"/>
    <property type="match status" value="1"/>
</dbReference>